<sequence length="157" mass="17914">MGNKTVTPIKTVDDDKKEYVDCYNCSGSKMMYECGLPATGIMVNCKLCKNFGNYRGKILKQYSNMPIIIQDGNKYISFTPPSFNCIWCNDSKKVMEKVWDDEIANTDEAKRCSDNGFHLMPKFTVACDHCMPNEHKAELEEVKNEYFASKKKQTVGC</sequence>
<organism evidence="1">
    <name type="scientific">Edafosvirus sp</name>
    <dbReference type="NCBI Taxonomy" id="2487765"/>
    <lineage>
        <taxon>Viruses</taxon>
        <taxon>Varidnaviria</taxon>
        <taxon>Bamfordvirae</taxon>
        <taxon>Nucleocytoviricota</taxon>
        <taxon>Megaviricetes</taxon>
        <taxon>Imitervirales</taxon>
        <taxon>Mimiviridae</taxon>
        <taxon>Klosneuvirinae</taxon>
    </lineage>
</organism>
<name>A0A3G4ZSE2_9VIRU</name>
<accession>A0A3G4ZSE2</accession>
<proteinExistence type="predicted"/>
<dbReference type="EMBL" id="MK072066">
    <property type="protein sequence ID" value="AYV77808.1"/>
    <property type="molecule type" value="Genomic_DNA"/>
</dbReference>
<reference evidence="1" key="1">
    <citation type="submission" date="2018-10" db="EMBL/GenBank/DDBJ databases">
        <title>Hidden diversity of soil giant viruses.</title>
        <authorList>
            <person name="Schulz F."/>
            <person name="Alteio L."/>
            <person name="Goudeau D."/>
            <person name="Ryan E.M."/>
            <person name="Malmstrom R.R."/>
            <person name="Blanchard J."/>
            <person name="Woyke T."/>
        </authorList>
    </citation>
    <scope>NUCLEOTIDE SEQUENCE</scope>
    <source>
        <strain evidence="1">EDV1</strain>
    </source>
</reference>
<gene>
    <name evidence="1" type="ORF">Edafosvirus1_139</name>
</gene>
<evidence type="ECO:0000313" key="1">
    <source>
        <dbReference type="EMBL" id="AYV77808.1"/>
    </source>
</evidence>
<protein>
    <submittedName>
        <fullName evidence="1">Uncharacterized protein</fullName>
    </submittedName>
</protein>